<evidence type="ECO:0000256" key="1">
    <source>
        <dbReference type="ARBA" id="ARBA00023242"/>
    </source>
</evidence>
<protein>
    <submittedName>
        <fullName evidence="2">Uncharacterized protein</fullName>
    </submittedName>
</protein>
<dbReference type="Gene3D" id="3.40.50.1010">
    <property type="entry name" value="5'-nuclease"/>
    <property type="match status" value="1"/>
</dbReference>
<keyword evidence="1" id="KW-0539">Nucleus</keyword>
<dbReference type="Proteomes" id="UP000663836">
    <property type="component" value="Unassembled WGS sequence"/>
</dbReference>
<name>A0A814JU82_9BILA</name>
<comment type="caution">
    <text evidence="2">The sequence shown here is derived from an EMBL/GenBank/DDBJ whole genome shotgun (WGS) entry which is preliminary data.</text>
</comment>
<dbReference type="Pfam" id="PF04900">
    <property type="entry name" value="Fcf1"/>
    <property type="match status" value="1"/>
</dbReference>
<organism evidence="2 4">
    <name type="scientific">Rotaria sordida</name>
    <dbReference type="NCBI Taxonomy" id="392033"/>
    <lineage>
        <taxon>Eukaryota</taxon>
        <taxon>Metazoa</taxon>
        <taxon>Spiralia</taxon>
        <taxon>Gnathifera</taxon>
        <taxon>Rotifera</taxon>
        <taxon>Eurotatoria</taxon>
        <taxon>Bdelloidea</taxon>
        <taxon>Philodinida</taxon>
        <taxon>Philodinidae</taxon>
        <taxon>Rotaria</taxon>
    </lineage>
</organism>
<dbReference type="EMBL" id="CAJNOT010000640">
    <property type="protein sequence ID" value="CAF1042634.1"/>
    <property type="molecule type" value="Genomic_DNA"/>
</dbReference>
<dbReference type="AlphaFoldDB" id="A0A814JU82"/>
<accession>A0A814JU82</accession>
<sequence length="265" mass="31491">MKLSRHKYIRRLLNYYRTHFNIEPPFIILIDGTFAFEALQWKIQIDQQLKAYLETQLIICSTTLCAIKETELLGGIAYGAMLILKQYDIIKCDHYPSISAEKCFQKILIKDKTKKYFLASQSLSLREFSRINRPDLPTMLIRHNAINLERPSINSREIVEERKNEQINLSKHESNVLKKIKHDLNLDENENDIKKKKKKKHGINPLSIKKKKIKTLINQSISNNNKNLSKKKRRRTRQIRMSLHLKQHLKELEKKFSIKQFFHLE</sequence>
<dbReference type="PANTHER" id="PTHR12416">
    <property type="entry name" value="RRNA-PROCESSING PROTEIN UTP23 HOMOLOG"/>
    <property type="match status" value="1"/>
</dbReference>
<proteinExistence type="predicted"/>
<gene>
    <name evidence="3" type="ORF">JBS370_LOCUS24422</name>
    <name evidence="2" type="ORF">ZHD862_LOCUS14627</name>
</gene>
<dbReference type="Proteomes" id="UP000663864">
    <property type="component" value="Unassembled WGS sequence"/>
</dbReference>
<dbReference type="GO" id="GO:0032040">
    <property type="term" value="C:small-subunit processome"/>
    <property type="evidence" value="ECO:0007669"/>
    <property type="project" value="InterPro"/>
</dbReference>
<reference evidence="2" key="1">
    <citation type="submission" date="2021-02" db="EMBL/GenBank/DDBJ databases">
        <authorList>
            <person name="Nowell W R."/>
        </authorList>
    </citation>
    <scope>NUCLEOTIDE SEQUENCE</scope>
</reference>
<dbReference type="EMBL" id="CAJOBD010003816">
    <property type="protein sequence ID" value="CAF3967153.1"/>
    <property type="molecule type" value="Genomic_DNA"/>
</dbReference>
<evidence type="ECO:0000313" key="3">
    <source>
        <dbReference type="EMBL" id="CAF3967153.1"/>
    </source>
</evidence>
<evidence type="ECO:0000313" key="2">
    <source>
        <dbReference type="EMBL" id="CAF1042634.1"/>
    </source>
</evidence>
<evidence type="ECO:0000313" key="4">
    <source>
        <dbReference type="Proteomes" id="UP000663864"/>
    </source>
</evidence>
<dbReference type="InterPro" id="IPR006984">
    <property type="entry name" value="Fcf1/UTP23"/>
</dbReference>